<evidence type="ECO:0008006" key="2">
    <source>
        <dbReference type="Google" id="ProtNLM"/>
    </source>
</evidence>
<gene>
    <name evidence="1" type="ORF">glysoja_046820</name>
</gene>
<name>A0A0B2QUH2_GLYSO</name>
<organism evidence="1">
    <name type="scientific">Glycine soja</name>
    <name type="common">Wild soybean</name>
    <dbReference type="NCBI Taxonomy" id="3848"/>
    <lineage>
        <taxon>Eukaryota</taxon>
        <taxon>Viridiplantae</taxon>
        <taxon>Streptophyta</taxon>
        <taxon>Embryophyta</taxon>
        <taxon>Tracheophyta</taxon>
        <taxon>Spermatophyta</taxon>
        <taxon>Magnoliopsida</taxon>
        <taxon>eudicotyledons</taxon>
        <taxon>Gunneridae</taxon>
        <taxon>Pentapetalae</taxon>
        <taxon>rosids</taxon>
        <taxon>fabids</taxon>
        <taxon>Fabales</taxon>
        <taxon>Fabaceae</taxon>
        <taxon>Papilionoideae</taxon>
        <taxon>50 kb inversion clade</taxon>
        <taxon>NPAAA clade</taxon>
        <taxon>indigoferoid/millettioid clade</taxon>
        <taxon>Phaseoleae</taxon>
        <taxon>Glycine</taxon>
        <taxon>Glycine subgen. Soja</taxon>
    </lineage>
</organism>
<sequence>MDSPKRQGQKFLVAVTAVAAVVVKRVSAKRASRLQRKLAAREEWRIELLRSPKKLLSNISSKTLPFRKKKRGEEDWGKGGVWQKAILMGDKCEPLDFSGVIYYDSNGKQVNEMPLRSPRASPVPPGHYFIHHSHHYYHHQ</sequence>
<reference evidence="1" key="1">
    <citation type="submission" date="2014-07" db="EMBL/GenBank/DDBJ databases">
        <title>Identification of a novel salt tolerance gene in wild soybean by whole-genome sequencing.</title>
        <authorList>
            <person name="Lam H.-M."/>
            <person name="Qi X."/>
            <person name="Li M.-W."/>
            <person name="Liu X."/>
            <person name="Xie M."/>
            <person name="Ni M."/>
            <person name="Xu X."/>
        </authorList>
    </citation>
    <scope>NUCLEOTIDE SEQUENCE [LARGE SCALE GENOMIC DNA]</scope>
    <source>
        <tissue evidence="1">Root</tissue>
    </source>
</reference>
<proteinExistence type="predicted"/>
<protein>
    <recommendedName>
        <fullName evidence="2">Transmembrane protein</fullName>
    </recommendedName>
</protein>
<accession>A0A0B2QUH2</accession>
<evidence type="ECO:0000313" key="1">
    <source>
        <dbReference type="EMBL" id="KHN23714.1"/>
    </source>
</evidence>
<dbReference type="PANTHER" id="PTHR33237">
    <property type="entry name" value="F2P16.13 PROTEIN-RELATED"/>
    <property type="match status" value="1"/>
</dbReference>
<dbReference type="EMBL" id="KN656019">
    <property type="protein sequence ID" value="KHN23714.1"/>
    <property type="molecule type" value="Genomic_DNA"/>
</dbReference>
<dbReference type="Proteomes" id="UP000053555">
    <property type="component" value="Unassembled WGS sequence"/>
</dbReference>
<dbReference type="AlphaFoldDB" id="A0A0B2QUH2"/>
<dbReference type="PANTHER" id="PTHR33237:SF46">
    <property type="entry name" value="OS01G0606100 PROTEIN"/>
    <property type="match status" value="1"/>
</dbReference>